<evidence type="ECO:0000256" key="1">
    <source>
        <dbReference type="ARBA" id="ARBA00007227"/>
    </source>
</evidence>
<comment type="similarity">
    <text evidence="1">Belongs to the short-chain fatty acyl-CoA assimilation regulator (ScfR) family.</text>
</comment>
<organism evidence="3 4">
    <name type="scientific">Paenarthrobacter nicotinovorans</name>
    <name type="common">Arthrobacter nicotinovorans</name>
    <dbReference type="NCBI Taxonomy" id="29320"/>
    <lineage>
        <taxon>Bacteria</taxon>
        <taxon>Bacillati</taxon>
        <taxon>Actinomycetota</taxon>
        <taxon>Actinomycetes</taxon>
        <taxon>Micrococcales</taxon>
        <taxon>Micrococcaceae</taxon>
        <taxon>Paenarthrobacter</taxon>
    </lineage>
</organism>
<dbReference type="InterPro" id="IPR052345">
    <property type="entry name" value="Rad_response_metalloprotease"/>
</dbReference>
<dbReference type="CDD" id="cd00093">
    <property type="entry name" value="HTH_XRE"/>
    <property type="match status" value="1"/>
</dbReference>
<dbReference type="InterPro" id="IPR010359">
    <property type="entry name" value="IrrE_HExxH"/>
</dbReference>
<evidence type="ECO:0000313" key="3">
    <source>
        <dbReference type="EMBL" id="MDQ0102567.1"/>
    </source>
</evidence>
<dbReference type="Gene3D" id="1.10.260.40">
    <property type="entry name" value="lambda repressor-like DNA-binding domains"/>
    <property type="match status" value="1"/>
</dbReference>
<feature type="domain" description="IrrE N-terminal-like" evidence="2">
    <location>
        <begin position="147"/>
        <end position="264"/>
    </location>
</feature>
<name>A0ABT9TPZ8_PAENI</name>
<keyword evidence="4" id="KW-1185">Reference proteome</keyword>
<protein>
    <submittedName>
        <fullName evidence="3">Zn-dependent peptidase ImmA (M78 family)/transcriptional regulator with XRE-family HTH domain</fullName>
    </submittedName>
</protein>
<evidence type="ECO:0000313" key="4">
    <source>
        <dbReference type="Proteomes" id="UP001244563"/>
    </source>
</evidence>
<dbReference type="Pfam" id="PF06114">
    <property type="entry name" value="Peptidase_M78"/>
    <property type="match status" value="1"/>
</dbReference>
<dbReference type="RefSeq" id="WP_064722751.1">
    <property type="nucleotide sequence ID" value="NZ_BDDW01000007.1"/>
</dbReference>
<sequence>MTLEPSRITLARLRAGISKAQLAERLDATPRTVTNYETHGAPDRMAGALAFAIGCKPAFFSLPPTEPLEEERVFFRARRRSSAAQKHAATSAGRTGVELYELLTSHFELPGLSVPDLSLLGPMQAAQQLRAEWGLGIDPLPNSVRLAEAHGVRVLSLPAGAEEVDAFSLWEDGLPFVFLSMMKTAERSRFDLAHELGHLVLHAGLDASLNSERNAEKEADQFASELLMPRVLLRSSVGREPSIESLLRLKTHLGVSAMALAYAFHKASIYTDWSYRQTCIELTRRGYRSGEPEGMVRETSKVFGFVLPALRRSKGWGVDDIARSIGVSNGELHGLTFGQALSAIGNQPAGQRPQRSNAHLSLVR</sequence>
<dbReference type="SUPFAM" id="SSF47413">
    <property type="entry name" value="lambda repressor-like DNA-binding domains"/>
    <property type="match status" value="1"/>
</dbReference>
<dbReference type="Gene3D" id="1.10.10.2910">
    <property type="match status" value="1"/>
</dbReference>
<comment type="caution">
    <text evidence="3">The sequence shown here is derived from an EMBL/GenBank/DDBJ whole genome shotgun (WGS) entry which is preliminary data.</text>
</comment>
<reference evidence="3 4" key="1">
    <citation type="submission" date="2023-07" db="EMBL/GenBank/DDBJ databases">
        <title>Sorghum-associated microbial communities from plants grown in Nebraska, USA.</title>
        <authorList>
            <person name="Schachtman D."/>
        </authorList>
    </citation>
    <scope>NUCLEOTIDE SEQUENCE [LARGE SCALE GENOMIC DNA]</scope>
    <source>
        <strain evidence="3 4">CC523</strain>
    </source>
</reference>
<dbReference type="PANTHER" id="PTHR43236">
    <property type="entry name" value="ANTITOXIN HIGA1"/>
    <property type="match status" value="1"/>
</dbReference>
<evidence type="ECO:0000259" key="2">
    <source>
        <dbReference type="Pfam" id="PF06114"/>
    </source>
</evidence>
<dbReference type="InterPro" id="IPR010982">
    <property type="entry name" value="Lambda_DNA-bd_dom_sf"/>
</dbReference>
<dbReference type="PANTHER" id="PTHR43236:SF1">
    <property type="entry name" value="BLL7220 PROTEIN"/>
    <property type="match status" value="1"/>
</dbReference>
<gene>
    <name evidence="3" type="ORF">J2T10_002220</name>
</gene>
<dbReference type="InterPro" id="IPR001387">
    <property type="entry name" value="Cro/C1-type_HTH"/>
</dbReference>
<proteinExistence type="inferred from homology"/>
<dbReference type="Proteomes" id="UP001244563">
    <property type="component" value="Unassembled WGS sequence"/>
</dbReference>
<accession>A0ABT9TPZ8</accession>
<dbReference type="EMBL" id="JAUSSW010000005">
    <property type="protein sequence ID" value="MDQ0102567.1"/>
    <property type="molecule type" value="Genomic_DNA"/>
</dbReference>